<evidence type="ECO:0000259" key="5">
    <source>
        <dbReference type="PROSITE" id="PS51999"/>
    </source>
</evidence>
<protein>
    <recommendedName>
        <fullName evidence="5">GRF-type domain-containing protein</fullName>
    </recommendedName>
</protein>
<feature type="domain" description="GRF-type" evidence="5">
    <location>
        <begin position="27"/>
        <end position="75"/>
    </location>
</feature>
<reference evidence="6" key="1">
    <citation type="submission" date="2019-07" db="EMBL/GenBank/DDBJ databases">
        <authorList>
            <person name="Dittberner H."/>
        </authorList>
    </citation>
    <scope>NUCLEOTIDE SEQUENCE [LARGE SCALE GENOMIC DNA]</scope>
</reference>
<evidence type="ECO:0000256" key="3">
    <source>
        <dbReference type="ARBA" id="ARBA00022833"/>
    </source>
</evidence>
<dbReference type="PROSITE" id="PS51999">
    <property type="entry name" value="ZF_GRF"/>
    <property type="match status" value="1"/>
</dbReference>
<accession>A0A565AXS4</accession>
<dbReference type="OrthoDB" id="1100830at2759"/>
<dbReference type="Proteomes" id="UP000489600">
    <property type="component" value="Unassembled WGS sequence"/>
</dbReference>
<name>A0A565AXS4_9BRAS</name>
<sequence>MKVGAKMAQSSGSSNFEYKNDNNGVVCLASVKYPSKIVKAWTDDNPVRRFYSCGRGRKVGNGYNFCNFFRWFDLEKPHGWQYFALLEARDHMHEQKGS</sequence>
<keyword evidence="1" id="KW-0479">Metal-binding</keyword>
<evidence type="ECO:0000256" key="4">
    <source>
        <dbReference type="PROSITE-ProRule" id="PRU01343"/>
    </source>
</evidence>
<evidence type="ECO:0000256" key="1">
    <source>
        <dbReference type="ARBA" id="ARBA00022723"/>
    </source>
</evidence>
<gene>
    <name evidence="6" type="ORF">ANE_LOCUS4671</name>
</gene>
<dbReference type="AlphaFoldDB" id="A0A565AXS4"/>
<proteinExistence type="predicted"/>
<dbReference type="GO" id="GO:0008270">
    <property type="term" value="F:zinc ion binding"/>
    <property type="evidence" value="ECO:0007669"/>
    <property type="project" value="UniProtKB-KW"/>
</dbReference>
<evidence type="ECO:0000256" key="2">
    <source>
        <dbReference type="ARBA" id="ARBA00022771"/>
    </source>
</evidence>
<comment type="caution">
    <text evidence="6">The sequence shown here is derived from an EMBL/GenBank/DDBJ whole genome shotgun (WGS) entry which is preliminary data.</text>
</comment>
<organism evidence="6 7">
    <name type="scientific">Arabis nemorensis</name>
    <dbReference type="NCBI Taxonomy" id="586526"/>
    <lineage>
        <taxon>Eukaryota</taxon>
        <taxon>Viridiplantae</taxon>
        <taxon>Streptophyta</taxon>
        <taxon>Embryophyta</taxon>
        <taxon>Tracheophyta</taxon>
        <taxon>Spermatophyta</taxon>
        <taxon>Magnoliopsida</taxon>
        <taxon>eudicotyledons</taxon>
        <taxon>Gunneridae</taxon>
        <taxon>Pentapetalae</taxon>
        <taxon>rosids</taxon>
        <taxon>malvids</taxon>
        <taxon>Brassicales</taxon>
        <taxon>Brassicaceae</taxon>
        <taxon>Arabideae</taxon>
        <taxon>Arabis</taxon>
    </lineage>
</organism>
<dbReference type="InterPro" id="IPR010666">
    <property type="entry name" value="Znf_GRF"/>
</dbReference>
<dbReference type="EMBL" id="CABITT030000002">
    <property type="protein sequence ID" value="VVA94226.1"/>
    <property type="molecule type" value="Genomic_DNA"/>
</dbReference>
<keyword evidence="3" id="KW-0862">Zinc</keyword>
<keyword evidence="2 4" id="KW-0863">Zinc-finger</keyword>
<evidence type="ECO:0000313" key="6">
    <source>
        <dbReference type="EMBL" id="VVA94226.1"/>
    </source>
</evidence>
<keyword evidence="7" id="KW-1185">Reference proteome</keyword>
<evidence type="ECO:0000313" key="7">
    <source>
        <dbReference type="Proteomes" id="UP000489600"/>
    </source>
</evidence>